<sequence>MYASVGQPTGASKLCLSCHDGTIAMGAVLSRPEEIQFLGGIRYLPSQRSSYLGTDLSDDHPVSFQYESSTDQGNTELVNASALPAEIKLDDGGQLQCTACHDPHDDTWGNFLVMSNQFSRLCTGCHIKNGWENNSHATSSARWNNQGIDPWPDTDFSSVAENGCGNCHQPHSAGIHQRLLKREFEEDNCIVCHNGNVATMSIEAELTKPYLHAVHLSSGVHDAAEDYTTGSIENRVECEDCHNPHQVNSSSSTAPLVSGKNSGVSGINSGGQQVEKSENLYEICFKCHADNNVTTNHAIVRQVDQLNTLLEFSLGNPSSHPVMQANSNSYVPSLLPPYNSESIIYCTDCHGSDDPTGPQGPHGSTHEHLLVKRYETNDMTNESADAYALCYKCHDRNIILSNQSGFRPHRFHVVNKNTPCSVCHDPHGISATQGNSINNSNLINFNMTVVFPNRQGQLYYDSSAINIHDACALTCHGHDHPRRKQGP</sequence>
<evidence type="ECO:0000256" key="9">
    <source>
        <dbReference type="ARBA" id="ARBA00023004"/>
    </source>
</evidence>
<keyword evidence="8" id="KW-0560">Oxidoreductase</keyword>
<keyword evidence="14" id="KW-1185">Reference proteome</keyword>
<evidence type="ECO:0000256" key="10">
    <source>
        <dbReference type="ARBA" id="ARBA00049131"/>
    </source>
</evidence>
<keyword evidence="6" id="KW-0732">Signal</keyword>
<keyword evidence="7" id="KW-0106">Calcium</keyword>
<dbReference type="Gene3D" id="1.10.1130.10">
    <property type="entry name" value="Flavocytochrome C3, Chain A"/>
    <property type="match status" value="1"/>
</dbReference>
<organism evidence="13 14">
    <name type="scientific">Desulfotalea psychrophila</name>
    <dbReference type="NCBI Taxonomy" id="84980"/>
    <lineage>
        <taxon>Bacteria</taxon>
        <taxon>Pseudomonadati</taxon>
        <taxon>Thermodesulfobacteriota</taxon>
        <taxon>Desulfobulbia</taxon>
        <taxon>Desulfobulbales</taxon>
        <taxon>Desulfocapsaceae</taxon>
        <taxon>Desulfotalea</taxon>
    </lineage>
</organism>
<protein>
    <recommendedName>
        <fullName evidence="3">nitrite reductase (cytochrome; ammonia-forming)</fullName>
        <ecNumber evidence="3">1.7.2.2</ecNumber>
    </recommendedName>
</protein>
<dbReference type="InterPro" id="IPR003321">
    <property type="entry name" value="Cyt_c552"/>
</dbReference>
<keyword evidence="4" id="KW-0349">Heme</keyword>
<dbReference type="SUPFAM" id="SSF48695">
    <property type="entry name" value="Multiheme cytochromes"/>
    <property type="match status" value="2"/>
</dbReference>
<comment type="similarity">
    <text evidence="2">Belongs to the cytochrome c-552 family.</text>
</comment>
<evidence type="ECO:0000256" key="5">
    <source>
        <dbReference type="ARBA" id="ARBA00022723"/>
    </source>
</evidence>
<feature type="domain" description="Doubled CXXCH motif" evidence="12">
    <location>
        <begin position="346"/>
        <end position="396"/>
    </location>
</feature>
<feature type="region of interest" description="Disordered" evidence="11">
    <location>
        <begin position="244"/>
        <end position="271"/>
    </location>
</feature>
<proteinExistence type="inferred from homology"/>
<dbReference type="Pfam" id="PF09699">
    <property type="entry name" value="Paired_CXXCH_1"/>
    <property type="match status" value="3"/>
</dbReference>
<evidence type="ECO:0000256" key="2">
    <source>
        <dbReference type="ARBA" id="ARBA00009288"/>
    </source>
</evidence>
<evidence type="ECO:0000256" key="4">
    <source>
        <dbReference type="ARBA" id="ARBA00022617"/>
    </source>
</evidence>
<keyword evidence="5" id="KW-0479">Metal-binding</keyword>
<name>A0ABS3AVV7_9BACT</name>
<dbReference type="Proteomes" id="UP000717534">
    <property type="component" value="Unassembled WGS sequence"/>
</dbReference>
<accession>A0ABS3AVV7</accession>
<comment type="catalytic activity">
    <reaction evidence="10">
        <text>6 Fe(III)-[cytochrome c] + NH4(+) + 2 H2O = 6 Fe(II)-[cytochrome c] + nitrite + 8 H(+)</text>
        <dbReference type="Rhea" id="RHEA:13089"/>
        <dbReference type="Rhea" id="RHEA-COMP:10350"/>
        <dbReference type="Rhea" id="RHEA-COMP:14399"/>
        <dbReference type="ChEBI" id="CHEBI:15377"/>
        <dbReference type="ChEBI" id="CHEBI:15378"/>
        <dbReference type="ChEBI" id="CHEBI:16301"/>
        <dbReference type="ChEBI" id="CHEBI:28938"/>
        <dbReference type="ChEBI" id="CHEBI:29033"/>
        <dbReference type="ChEBI" id="CHEBI:29034"/>
        <dbReference type="EC" id="1.7.2.2"/>
    </reaction>
</comment>
<evidence type="ECO:0000256" key="3">
    <source>
        <dbReference type="ARBA" id="ARBA00011887"/>
    </source>
</evidence>
<evidence type="ECO:0000256" key="6">
    <source>
        <dbReference type="ARBA" id="ARBA00022729"/>
    </source>
</evidence>
<feature type="domain" description="Doubled CXXCH motif" evidence="12">
    <location>
        <begin position="159"/>
        <end position="195"/>
    </location>
</feature>
<evidence type="ECO:0000256" key="1">
    <source>
        <dbReference type="ARBA" id="ARBA00004196"/>
    </source>
</evidence>
<gene>
    <name evidence="13" type="ORF">JYU06_04715</name>
</gene>
<dbReference type="InterPro" id="IPR010177">
    <property type="entry name" value="Paired_CXXCH_1"/>
</dbReference>
<feature type="compositionally biased region" description="Polar residues" evidence="11">
    <location>
        <begin position="245"/>
        <end position="271"/>
    </location>
</feature>
<reference evidence="13 14" key="1">
    <citation type="submission" date="2021-02" db="EMBL/GenBank/DDBJ databases">
        <title>Activity-based single-cell genomes from oceanic crustal fluid captures similar information to metagenomic and metatranscriptomic surveys with orders of magnitude less sampling.</title>
        <authorList>
            <person name="D'Angelo T.S."/>
            <person name="Orcutt B.N."/>
        </authorList>
    </citation>
    <scope>NUCLEOTIDE SEQUENCE [LARGE SCALE GENOMIC DNA]</scope>
    <source>
        <strain evidence="13">AH-315-G02</strain>
    </source>
</reference>
<evidence type="ECO:0000256" key="7">
    <source>
        <dbReference type="ARBA" id="ARBA00022837"/>
    </source>
</evidence>
<dbReference type="InterPro" id="IPR036280">
    <property type="entry name" value="Multihaem_cyt_sf"/>
</dbReference>
<comment type="caution">
    <text evidence="13">The sequence shown here is derived from an EMBL/GenBank/DDBJ whole genome shotgun (WGS) entry which is preliminary data.</text>
</comment>
<dbReference type="PANTHER" id="PTHR30633:SF0">
    <property type="entry name" value="CYTOCHROME C-552"/>
    <property type="match status" value="1"/>
</dbReference>
<comment type="subcellular location">
    <subcellularLocation>
        <location evidence="1">Cell envelope</location>
    </subcellularLocation>
</comment>
<evidence type="ECO:0000259" key="12">
    <source>
        <dbReference type="Pfam" id="PF09699"/>
    </source>
</evidence>
<evidence type="ECO:0000313" key="13">
    <source>
        <dbReference type="EMBL" id="MBN4068802.1"/>
    </source>
</evidence>
<keyword evidence="9" id="KW-0408">Iron</keyword>
<dbReference type="EMBL" id="JAFITO010000056">
    <property type="protein sequence ID" value="MBN4068802.1"/>
    <property type="molecule type" value="Genomic_DNA"/>
</dbReference>
<feature type="domain" description="Doubled CXXCH motif" evidence="12">
    <location>
        <begin position="96"/>
        <end position="128"/>
    </location>
</feature>
<evidence type="ECO:0000256" key="8">
    <source>
        <dbReference type="ARBA" id="ARBA00023002"/>
    </source>
</evidence>
<evidence type="ECO:0000313" key="14">
    <source>
        <dbReference type="Proteomes" id="UP000717534"/>
    </source>
</evidence>
<dbReference type="EC" id="1.7.2.2" evidence="3"/>
<dbReference type="PANTHER" id="PTHR30633">
    <property type="entry name" value="CYTOCHROME C-552 RESPIRATORY NITRITE REDUCTASE"/>
    <property type="match status" value="1"/>
</dbReference>
<evidence type="ECO:0000256" key="11">
    <source>
        <dbReference type="SAM" id="MobiDB-lite"/>
    </source>
</evidence>
<dbReference type="NCBIfam" id="TIGR01905">
    <property type="entry name" value="paired_CXXCH_1"/>
    <property type="match status" value="1"/>
</dbReference>